<evidence type="ECO:0000256" key="1">
    <source>
        <dbReference type="SAM" id="Coils"/>
    </source>
</evidence>
<dbReference type="SUPFAM" id="SSF101447">
    <property type="entry name" value="Formin homology 2 domain (FH2 domain)"/>
    <property type="match status" value="1"/>
</dbReference>
<accession>A0A0P1B462</accession>
<dbReference type="InterPro" id="IPR042201">
    <property type="entry name" value="FH2_Formin_sf"/>
</dbReference>
<dbReference type="GeneID" id="36400727"/>
<dbReference type="GO" id="GO:0071203">
    <property type="term" value="C:WASH complex"/>
    <property type="evidence" value="ECO:0007669"/>
    <property type="project" value="InterPro"/>
</dbReference>
<organism evidence="3 4">
    <name type="scientific">Plasmopara halstedii</name>
    <name type="common">Downy mildew of sunflower</name>
    <dbReference type="NCBI Taxonomy" id="4781"/>
    <lineage>
        <taxon>Eukaryota</taxon>
        <taxon>Sar</taxon>
        <taxon>Stramenopiles</taxon>
        <taxon>Oomycota</taxon>
        <taxon>Peronosporomycetes</taxon>
        <taxon>Peronosporales</taxon>
        <taxon>Peronosporaceae</taxon>
        <taxon>Plasmopara</taxon>
    </lineage>
</organism>
<dbReference type="InterPro" id="IPR015425">
    <property type="entry name" value="FH2_Formin"/>
</dbReference>
<dbReference type="Proteomes" id="UP000054928">
    <property type="component" value="Unassembled WGS sequence"/>
</dbReference>
<feature type="domain" description="FH2" evidence="2">
    <location>
        <begin position="407"/>
        <end position="811"/>
    </location>
</feature>
<proteinExistence type="predicted"/>
<dbReference type="AlphaFoldDB" id="A0A0P1B462"/>
<dbReference type="PANTHER" id="PTHR45733:SF8">
    <property type="entry name" value="FORMIN-J"/>
    <property type="match status" value="1"/>
</dbReference>
<dbReference type="PANTHER" id="PTHR45733">
    <property type="entry name" value="FORMIN-J"/>
    <property type="match status" value="1"/>
</dbReference>
<dbReference type="Pfam" id="PF02181">
    <property type="entry name" value="FH2"/>
    <property type="match status" value="1"/>
</dbReference>
<evidence type="ECO:0000259" key="2">
    <source>
        <dbReference type="PROSITE" id="PS51444"/>
    </source>
</evidence>
<dbReference type="EMBL" id="CCYD01002887">
    <property type="protein sequence ID" value="CEG48202.1"/>
    <property type="molecule type" value="Genomic_DNA"/>
</dbReference>
<dbReference type="STRING" id="4781.A0A0P1B462"/>
<dbReference type="Gene3D" id="1.20.58.2220">
    <property type="entry name" value="Formin, FH2 domain"/>
    <property type="match status" value="1"/>
</dbReference>
<protein>
    <submittedName>
        <fullName evidence="3">Rho GTPase effector BNI1 and related formins</fullName>
    </submittedName>
</protein>
<evidence type="ECO:0000313" key="3">
    <source>
        <dbReference type="EMBL" id="CEG48202.1"/>
    </source>
</evidence>
<sequence>MAPSFISMLMGAEKRSTLVDTINVPPQPNVALPNVGRTHAESLSFLHGFQRPPLGQPQLKLTTVQWNDKQKVHEFFRHTSRKNESNSQLIPTDHKTIDLTRHSRASSVTSISSSEDNQDDVQNVIQTQRVLDILQEASECIESKQNRRRYDSFDILADVRVSEVDDYDSNFSFSPRSRTNSEDYYGLGLLDMLSQRHIPVGLHHQSSVADMLGNHEIDPDEQYRERPALCGLAALLETHTVLADLAAQSCDDNDQSDNIEHSTTTECNVGNIPCSMSIVSPEKDEDEQSKSIDSDYEMLLKEYELKHGKYVQMLKVGLPQPVVEHKMRMDGVDPLWLHGPPQRQIVKEKQVEITDEERAAHREKYHKYFQMLRLGLPRGAVEQKMRMAGIDPIELNGPQQQQCHDKPKPVLKRKDSIRKKLHWEGKKHRPRRDSLWGGDAVEAAKEAVQISDESRAMLEQLFVKDLSASPKDSRKIKSERSEKKNKVLTALIDMKKSQNIAITLARIKVSFPELRRELLALNTTILSPSQVRSLMDMWPDRKEMEMLDNFRGDVTTLGTAEQFLLEVQSIPRFHDKLHCLVFKQEFPSRVQELQTSLSLVIQGVNQVCSSTALRQVLIYILQIGNLLNFGGDDDQGVNAFSLNSLVKLSQTKAFVGGITFLQYVVQSIERDVPHLATFYQDIDVITKCSKVHYASLISEKKALETGLEKLMEEAQASKLDNTMDEFQATLSSFCNDVKIQLATLQCQFQELQAVKAHFLTYFEEEETEEELDVLLSYIANFTHEYCREHRTFQAQIKTKRCRDENGKESSSKA</sequence>
<dbReference type="SMART" id="SM00498">
    <property type="entry name" value="FH2"/>
    <property type="match status" value="1"/>
</dbReference>
<keyword evidence="4" id="KW-1185">Reference proteome</keyword>
<dbReference type="OrthoDB" id="1668162at2759"/>
<reference evidence="4" key="1">
    <citation type="submission" date="2014-09" db="EMBL/GenBank/DDBJ databases">
        <authorList>
            <person name="Sharma Rahul"/>
            <person name="Thines Marco"/>
        </authorList>
    </citation>
    <scope>NUCLEOTIDE SEQUENCE [LARGE SCALE GENOMIC DNA]</scope>
</reference>
<dbReference type="PROSITE" id="PS51444">
    <property type="entry name" value="FH2"/>
    <property type="match status" value="1"/>
</dbReference>
<name>A0A0P1B462_PLAHL</name>
<keyword evidence="1" id="KW-0175">Coiled coil</keyword>
<dbReference type="RefSeq" id="XP_024584571.1">
    <property type="nucleotide sequence ID" value="XM_024719254.1"/>
</dbReference>
<dbReference type="InterPro" id="IPR051144">
    <property type="entry name" value="Formin_homology_domain"/>
</dbReference>
<dbReference type="InterPro" id="IPR019309">
    <property type="entry name" value="WASHC3"/>
</dbReference>
<feature type="coiled-coil region" evidence="1">
    <location>
        <begin position="693"/>
        <end position="720"/>
    </location>
</feature>
<dbReference type="Pfam" id="PF10152">
    <property type="entry name" value="CCDC53"/>
    <property type="match status" value="2"/>
</dbReference>
<evidence type="ECO:0000313" key="4">
    <source>
        <dbReference type="Proteomes" id="UP000054928"/>
    </source>
</evidence>